<accession>A0A6I5ZNN6</accession>
<organism evidence="2 3">
    <name type="scientific">Neomoorella glycerini</name>
    <dbReference type="NCBI Taxonomy" id="55779"/>
    <lineage>
        <taxon>Bacteria</taxon>
        <taxon>Bacillati</taxon>
        <taxon>Bacillota</taxon>
        <taxon>Clostridia</taxon>
        <taxon>Neomoorellales</taxon>
        <taxon>Neomoorellaceae</taxon>
        <taxon>Neomoorella</taxon>
    </lineage>
</organism>
<dbReference type="SUPFAM" id="SSF51338">
    <property type="entry name" value="Composite domain of metallo-dependent hydrolases"/>
    <property type="match status" value="1"/>
</dbReference>
<dbReference type="InterPro" id="IPR006680">
    <property type="entry name" value="Amidohydro-rel"/>
</dbReference>
<dbReference type="CDD" id="cd01298">
    <property type="entry name" value="ATZ_TRZ_like"/>
    <property type="match status" value="1"/>
</dbReference>
<proteinExistence type="predicted"/>
<keyword evidence="2" id="KW-0378">Hydrolase</keyword>
<dbReference type="Gene3D" id="2.30.40.10">
    <property type="entry name" value="Urease, subunit C, domain 1"/>
    <property type="match status" value="1"/>
</dbReference>
<feature type="domain" description="Amidohydrolase-related" evidence="1">
    <location>
        <begin position="60"/>
        <end position="417"/>
    </location>
</feature>
<dbReference type="RefSeq" id="WP_156271633.1">
    <property type="nucleotide sequence ID" value="NZ_CP046244.1"/>
</dbReference>
<evidence type="ECO:0000259" key="1">
    <source>
        <dbReference type="Pfam" id="PF01979"/>
    </source>
</evidence>
<dbReference type="EC" id="3.8.1.8" evidence="2"/>
<protein>
    <submittedName>
        <fullName evidence="2">Atrazine chlorohydrolase</fullName>
        <ecNumber evidence="2">3.8.1.8</ecNumber>
    </submittedName>
</protein>
<evidence type="ECO:0000313" key="3">
    <source>
        <dbReference type="Proteomes" id="UP000425916"/>
    </source>
</evidence>
<sequence length="456" mass="49739">MQTLIKGGWVLTLDDAYREWPAGYVAINGDRITAVGPLKDCSPELEAAADIVLDTRGQAVLPGLVNAHSHLFQTFMRGLADAKPLWNWLKEEIWPFSLAMTEEDFYLAALVGCLENLKNGATSVIDMHYIHTSKANDDLVFEAMQASGIRGTFCRASADQNYQPELMEDRLTILAEMERLARQWHGAAGGRLTLAFGALNPWGCSPELIRAGAKQAREMGLKLQVHVAETQAVARTTIDTYGQRNVEWLADLGFLGPDTQLVHCVWLDEGEMDLAAQAGATLVHCPVANMYLASGAAPVRRWLDRGLNVALATDGPGSNNSQDMLEVLKFTACLQKVTTLNAMVLYPRDVLTMAVRGGARALGREDLGVLAPGMKADIVTVALQRPHVGPVHRAESALVYNANGNDVVNVLVDGRLVVRDHRATLVDEEEIMARAQARVNTLRQKLGKQGGGNDWI</sequence>
<gene>
    <name evidence="2" type="primary">atzA_2</name>
    <name evidence="2" type="ORF">MGLY_05520</name>
</gene>
<dbReference type="Proteomes" id="UP000425916">
    <property type="component" value="Chromosome"/>
</dbReference>
<dbReference type="InterPro" id="IPR011059">
    <property type="entry name" value="Metal-dep_hydrolase_composite"/>
</dbReference>
<keyword evidence="3" id="KW-1185">Reference proteome</keyword>
<dbReference type="GO" id="GO:0018788">
    <property type="term" value="F:atrazine chlorohydrolase activity"/>
    <property type="evidence" value="ECO:0007669"/>
    <property type="project" value="UniProtKB-EC"/>
</dbReference>
<dbReference type="SUPFAM" id="SSF51556">
    <property type="entry name" value="Metallo-dependent hydrolases"/>
    <property type="match status" value="1"/>
</dbReference>
<dbReference type="Pfam" id="PF01979">
    <property type="entry name" value="Amidohydro_1"/>
    <property type="match status" value="1"/>
</dbReference>
<dbReference type="InterPro" id="IPR050287">
    <property type="entry name" value="MTA/SAH_deaminase"/>
</dbReference>
<dbReference type="EMBL" id="CP046244">
    <property type="protein sequence ID" value="QGP91225.1"/>
    <property type="molecule type" value="Genomic_DNA"/>
</dbReference>
<name>A0A6I5ZNN6_9FIRM</name>
<reference evidence="2 3" key="1">
    <citation type="submission" date="2019-11" db="EMBL/GenBank/DDBJ databases">
        <title>Genome sequence of Moorella glycerini DSM11254.</title>
        <authorList>
            <person name="Poehlein A."/>
            <person name="Boeer T."/>
            <person name="Daniel R."/>
        </authorList>
    </citation>
    <scope>NUCLEOTIDE SEQUENCE [LARGE SCALE GENOMIC DNA]</scope>
    <source>
        <strain evidence="2 3">DSM 11254</strain>
    </source>
</reference>
<evidence type="ECO:0000313" key="2">
    <source>
        <dbReference type="EMBL" id="QGP91225.1"/>
    </source>
</evidence>
<dbReference type="AlphaFoldDB" id="A0A6I5ZNN6"/>
<dbReference type="Gene3D" id="3.20.20.140">
    <property type="entry name" value="Metal-dependent hydrolases"/>
    <property type="match status" value="1"/>
</dbReference>
<dbReference type="OrthoDB" id="9807210at2"/>
<dbReference type="InterPro" id="IPR032466">
    <property type="entry name" value="Metal_Hydrolase"/>
</dbReference>
<dbReference type="PANTHER" id="PTHR43794:SF5">
    <property type="entry name" value="CHLOROHYDROLASE FAMILY PROTEIN"/>
    <property type="match status" value="1"/>
</dbReference>
<dbReference type="GO" id="GO:0016810">
    <property type="term" value="F:hydrolase activity, acting on carbon-nitrogen (but not peptide) bonds"/>
    <property type="evidence" value="ECO:0007669"/>
    <property type="project" value="InterPro"/>
</dbReference>
<dbReference type="PANTHER" id="PTHR43794">
    <property type="entry name" value="AMINOHYDROLASE SSNA-RELATED"/>
    <property type="match status" value="1"/>
</dbReference>